<reference evidence="1" key="1">
    <citation type="journal article" date="2014" name="Nat. Commun.">
        <title>The emerging biofuel crop Camelina sativa retains a highly undifferentiated hexaploid genome structure.</title>
        <authorList>
            <person name="Kagale S."/>
            <person name="Koh C."/>
            <person name="Nixon J."/>
            <person name="Bollina V."/>
            <person name="Clarke W.E."/>
            <person name="Tuteja R."/>
            <person name="Spillane C."/>
            <person name="Robinson S.J."/>
            <person name="Links M.G."/>
            <person name="Clarke C."/>
            <person name="Higgins E.E."/>
            <person name="Huebert T."/>
            <person name="Sharpe A.G."/>
            <person name="Parkin I.A."/>
        </authorList>
    </citation>
    <scope>NUCLEOTIDE SEQUENCE [LARGE SCALE GENOMIC DNA]</scope>
    <source>
        <strain evidence="1">cv. DH55</strain>
    </source>
</reference>
<evidence type="ECO:0000313" key="1">
    <source>
        <dbReference type="Proteomes" id="UP000694864"/>
    </source>
</evidence>
<keyword evidence="1" id="KW-1185">Reference proteome</keyword>
<reference evidence="2" key="2">
    <citation type="submission" date="2025-08" db="UniProtKB">
        <authorList>
            <consortium name="RefSeq"/>
        </authorList>
    </citation>
    <scope>IDENTIFICATION</scope>
    <source>
        <tissue evidence="2">Leaf</tissue>
    </source>
</reference>
<organism evidence="1 2">
    <name type="scientific">Camelina sativa</name>
    <name type="common">False flax</name>
    <name type="synonym">Myagrum sativum</name>
    <dbReference type="NCBI Taxonomy" id="90675"/>
    <lineage>
        <taxon>Eukaryota</taxon>
        <taxon>Viridiplantae</taxon>
        <taxon>Streptophyta</taxon>
        <taxon>Embryophyta</taxon>
        <taxon>Tracheophyta</taxon>
        <taxon>Spermatophyta</taxon>
        <taxon>Magnoliopsida</taxon>
        <taxon>eudicotyledons</taxon>
        <taxon>Gunneridae</taxon>
        <taxon>Pentapetalae</taxon>
        <taxon>rosids</taxon>
        <taxon>malvids</taxon>
        <taxon>Brassicales</taxon>
        <taxon>Brassicaceae</taxon>
        <taxon>Camelineae</taxon>
        <taxon>Camelina</taxon>
    </lineage>
</organism>
<dbReference type="GeneID" id="104767444"/>
<name>A0ABM1RCF5_CAMSA</name>
<proteinExistence type="predicted"/>
<accession>A0ABM1RCF5</accession>
<evidence type="ECO:0000313" key="2">
    <source>
        <dbReference type="RefSeq" id="XP_019096693.1"/>
    </source>
</evidence>
<protein>
    <submittedName>
        <fullName evidence="2">Uncharacterized protein LOC104767444</fullName>
    </submittedName>
</protein>
<dbReference type="Proteomes" id="UP000694864">
    <property type="component" value="Chromosome 19"/>
</dbReference>
<gene>
    <name evidence="2" type="primary">LOC104767444</name>
</gene>
<dbReference type="RefSeq" id="XP_019096693.1">
    <property type="nucleotide sequence ID" value="XM_019241148.1"/>
</dbReference>
<sequence>MAYIKILEDLKDKDGLQSFVGNMGAASSSMVPNSWEDEKISWDFEERSIAKSPCGSSYVSATTGDAVDDIGRMDHFKMETGSPTFVDILTEILPEVKELKHTQMKQAERMITLEMELLESRREILRLKGSNGSF</sequence>